<evidence type="ECO:0000313" key="6">
    <source>
        <dbReference type="Proteomes" id="UP000235584"/>
    </source>
</evidence>
<dbReference type="SUPFAM" id="SSF52540">
    <property type="entry name" value="P-loop containing nucleoside triphosphate hydrolases"/>
    <property type="match status" value="1"/>
</dbReference>
<feature type="domain" description="ABC transporter" evidence="4">
    <location>
        <begin position="35"/>
        <end position="233"/>
    </location>
</feature>
<dbReference type="GO" id="GO:0005524">
    <property type="term" value="F:ATP binding"/>
    <property type="evidence" value="ECO:0007669"/>
    <property type="project" value="UniProtKB-KW"/>
</dbReference>
<dbReference type="Gene3D" id="3.40.50.300">
    <property type="entry name" value="P-loop containing nucleotide triphosphate hydrolases"/>
    <property type="match status" value="1"/>
</dbReference>
<dbReference type="AlphaFoldDB" id="A0A2K9NWQ0"/>
<sequence length="233" mass="26385">MYKYDLRYDRYWSHWIFNDETSLFIGSEDGPVEVVKVQNLYFAYSKDISVFSGINFTAHPGEVVLLKGTSGRGKSTLASLIAGHLKPQSGSVEVDRKKIFSPSRDVIVVHQENDLFPWLSVKEHLLFLKEAGLETGTIDFDGYLQKFGLANSKNLFPKEISGGMKRRLAILRGMLLKPKVLILDESLSSLDNKWKNDILSEVKSFTEKNNILLILIDHNTESIGHLISRVVEL</sequence>
<dbReference type="Proteomes" id="UP000235584">
    <property type="component" value="Chromosome"/>
</dbReference>
<organism evidence="5 6">
    <name type="scientific">Bacteriovorax stolpii</name>
    <name type="common">Bdellovibrio stolpii</name>
    <dbReference type="NCBI Taxonomy" id="960"/>
    <lineage>
        <taxon>Bacteria</taxon>
        <taxon>Pseudomonadati</taxon>
        <taxon>Bdellovibrionota</taxon>
        <taxon>Bacteriovoracia</taxon>
        <taxon>Bacteriovoracales</taxon>
        <taxon>Bacteriovoracaceae</taxon>
        <taxon>Bacteriovorax</taxon>
    </lineage>
</organism>
<evidence type="ECO:0000259" key="4">
    <source>
        <dbReference type="PROSITE" id="PS50893"/>
    </source>
</evidence>
<dbReference type="InterPro" id="IPR017871">
    <property type="entry name" value="ABC_transporter-like_CS"/>
</dbReference>
<dbReference type="PROSITE" id="PS50893">
    <property type="entry name" value="ABC_TRANSPORTER_2"/>
    <property type="match status" value="1"/>
</dbReference>
<dbReference type="InterPro" id="IPR003439">
    <property type="entry name" value="ABC_transporter-like_ATP-bd"/>
</dbReference>
<proteinExistence type="predicted"/>
<evidence type="ECO:0000256" key="1">
    <source>
        <dbReference type="ARBA" id="ARBA00022448"/>
    </source>
</evidence>
<dbReference type="GO" id="GO:0016887">
    <property type="term" value="F:ATP hydrolysis activity"/>
    <property type="evidence" value="ECO:0007669"/>
    <property type="project" value="InterPro"/>
</dbReference>
<keyword evidence="2" id="KW-0547">Nucleotide-binding</keyword>
<keyword evidence="6" id="KW-1185">Reference proteome</keyword>
<dbReference type="InterPro" id="IPR050166">
    <property type="entry name" value="ABC_transporter_ATP-bind"/>
</dbReference>
<evidence type="ECO:0000256" key="3">
    <source>
        <dbReference type="ARBA" id="ARBA00022840"/>
    </source>
</evidence>
<dbReference type="InterPro" id="IPR027417">
    <property type="entry name" value="P-loop_NTPase"/>
</dbReference>
<accession>A0A2K9NWQ0</accession>
<evidence type="ECO:0000256" key="2">
    <source>
        <dbReference type="ARBA" id="ARBA00022741"/>
    </source>
</evidence>
<keyword evidence="1" id="KW-0813">Transport</keyword>
<dbReference type="EMBL" id="CP025704">
    <property type="protein sequence ID" value="AUN99953.1"/>
    <property type="molecule type" value="Genomic_DNA"/>
</dbReference>
<dbReference type="KEGG" id="bsto:C0V70_17940"/>
<gene>
    <name evidence="5" type="ORF">C0V70_17940</name>
</gene>
<dbReference type="PANTHER" id="PTHR42788:SF13">
    <property type="entry name" value="ALIPHATIC SULFONATES IMPORT ATP-BINDING PROTEIN SSUB"/>
    <property type="match status" value="1"/>
</dbReference>
<protein>
    <recommendedName>
        <fullName evidence="4">ABC transporter domain-containing protein</fullName>
    </recommendedName>
</protein>
<evidence type="ECO:0000313" key="5">
    <source>
        <dbReference type="EMBL" id="AUN99953.1"/>
    </source>
</evidence>
<dbReference type="Pfam" id="PF00005">
    <property type="entry name" value="ABC_tran"/>
    <property type="match status" value="1"/>
</dbReference>
<dbReference type="SMART" id="SM00382">
    <property type="entry name" value="AAA"/>
    <property type="match status" value="1"/>
</dbReference>
<dbReference type="PANTHER" id="PTHR42788">
    <property type="entry name" value="TAURINE IMPORT ATP-BINDING PROTEIN-RELATED"/>
    <property type="match status" value="1"/>
</dbReference>
<keyword evidence="3" id="KW-0067">ATP-binding</keyword>
<name>A0A2K9NWQ0_BACTC</name>
<dbReference type="InterPro" id="IPR003593">
    <property type="entry name" value="AAA+_ATPase"/>
</dbReference>
<reference evidence="5 6" key="1">
    <citation type="submission" date="2018-01" db="EMBL/GenBank/DDBJ databases">
        <title>Complete genome sequence of Bacteriovorax stolpii DSM12778.</title>
        <authorList>
            <person name="Tang B."/>
            <person name="Chang J."/>
        </authorList>
    </citation>
    <scope>NUCLEOTIDE SEQUENCE [LARGE SCALE GENOMIC DNA]</scope>
    <source>
        <strain evidence="5 6">DSM 12778</strain>
    </source>
</reference>
<dbReference type="PROSITE" id="PS00211">
    <property type="entry name" value="ABC_TRANSPORTER_1"/>
    <property type="match status" value="1"/>
</dbReference>